<dbReference type="Proteomes" id="UP000029228">
    <property type="component" value="Unassembled WGS sequence"/>
</dbReference>
<sequence length="151" mass="17557">MKRRINNEDYHAIQANIEQIESVQINIKELIDGINERISTMLQESTIGGCTLGELIDQEKKETESLHEKLEHIAGENEDYLLERSDTWHESENCDLYNEWLEEWLDTQIDLDNREVIYSVDGNGLENIFELEIEALIPDQIELPDQSPEGN</sequence>
<name>A0A090SBL2_9VIBR</name>
<evidence type="ECO:0000313" key="2">
    <source>
        <dbReference type="Proteomes" id="UP000029228"/>
    </source>
</evidence>
<gene>
    <name evidence="1" type="ORF">JCM19235_5481</name>
</gene>
<dbReference type="AlphaFoldDB" id="A0A090SBL2"/>
<keyword evidence="2" id="KW-1185">Reference proteome</keyword>
<reference evidence="1 2" key="1">
    <citation type="submission" date="2014-09" db="EMBL/GenBank/DDBJ databases">
        <title>Vibrio maritimus JCM 19235. (C45) whole genome shotgun sequence.</title>
        <authorList>
            <person name="Sawabe T."/>
            <person name="Meirelles P."/>
            <person name="Nakanishi M."/>
            <person name="Sayaka M."/>
            <person name="Hattori M."/>
            <person name="Ohkuma M."/>
        </authorList>
    </citation>
    <scope>NUCLEOTIDE SEQUENCE [LARGE SCALE GENOMIC DNA]</scope>
    <source>
        <strain evidence="2">JCM19235</strain>
    </source>
</reference>
<comment type="caution">
    <text evidence="1">The sequence shown here is derived from an EMBL/GenBank/DDBJ whole genome shotgun (WGS) entry which is preliminary data.</text>
</comment>
<proteinExistence type="predicted"/>
<accession>A0A090SBL2</accession>
<dbReference type="EMBL" id="BBMR01000001">
    <property type="protein sequence ID" value="GAL16932.1"/>
    <property type="molecule type" value="Genomic_DNA"/>
</dbReference>
<reference evidence="1 2" key="2">
    <citation type="submission" date="2014-09" db="EMBL/GenBank/DDBJ databases">
        <authorList>
            <consortium name="NBRP consortium"/>
            <person name="Sawabe T."/>
            <person name="Meirelles P."/>
            <person name="Nakanishi M."/>
            <person name="Sayaka M."/>
            <person name="Hattori M."/>
            <person name="Ohkuma M."/>
        </authorList>
    </citation>
    <scope>NUCLEOTIDE SEQUENCE [LARGE SCALE GENOMIC DNA]</scope>
    <source>
        <strain evidence="2">JCM19235</strain>
    </source>
</reference>
<dbReference type="STRING" id="990268.JCM19235_5481"/>
<evidence type="ECO:0000313" key="1">
    <source>
        <dbReference type="EMBL" id="GAL16932.1"/>
    </source>
</evidence>
<organism evidence="1 2">
    <name type="scientific">Vibrio maritimus</name>
    <dbReference type="NCBI Taxonomy" id="990268"/>
    <lineage>
        <taxon>Bacteria</taxon>
        <taxon>Pseudomonadati</taxon>
        <taxon>Pseudomonadota</taxon>
        <taxon>Gammaproteobacteria</taxon>
        <taxon>Vibrionales</taxon>
        <taxon>Vibrionaceae</taxon>
        <taxon>Vibrio</taxon>
    </lineage>
</organism>
<protein>
    <submittedName>
        <fullName evidence="1">Uncharacterized protein</fullName>
    </submittedName>
</protein>